<dbReference type="GO" id="GO:0005096">
    <property type="term" value="F:GTPase activator activity"/>
    <property type="evidence" value="ECO:0007669"/>
    <property type="project" value="UniProtKB-KW"/>
</dbReference>
<evidence type="ECO:0000259" key="2">
    <source>
        <dbReference type="PROSITE" id="PS50086"/>
    </source>
</evidence>
<dbReference type="FunFam" id="1.10.8.270:FF:000001">
    <property type="entry name" value="TBC1 domain family member 1"/>
    <property type="match status" value="1"/>
</dbReference>
<dbReference type="AlphaFoldDB" id="L8GRI3"/>
<dbReference type="Gene3D" id="1.10.8.270">
    <property type="entry name" value="putative rabgap domain of human tbc1 domain family member 14 like domains"/>
    <property type="match status" value="1"/>
</dbReference>
<dbReference type="VEuPathDB" id="AmoebaDB:ACA1_163850"/>
<dbReference type="InterPro" id="IPR050302">
    <property type="entry name" value="Rab_GAP_TBC_domain"/>
</dbReference>
<proteinExistence type="predicted"/>
<organism evidence="3 4">
    <name type="scientific">Acanthamoeba castellanii (strain ATCC 30010 / Neff)</name>
    <dbReference type="NCBI Taxonomy" id="1257118"/>
    <lineage>
        <taxon>Eukaryota</taxon>
        <taxon>Amoebozoa</taxon>
        <taxon>Discosea</taxon>
        <taxon>Longamoebia</taxon>
        <taxon>Centramoebida</taxon>
        <taxon>Acanthamoebidae</taxon>
        <taxon>Acanthamoeba</taxon>
    </lineage>
</organism>
<dbReference type="SUPFAM" id="SSF47923">
    <property type="entry name" value="Ypt/Rab-GAP domain of gyp1p"/>
    <property type="match status" value="2"/>
</dbReference>
<keyword evidence="4" id="KW-1185">Reference proteome</keyword>
<accession>L8GRI3</accession>
<dbReference type="EMBL" id="KB008026">
    <property type="protein sequence ID" value="ELR15537.1"/>
    <property type="molecule type" value="Genomic_DNA"/>
</dbReference>
<evidence type="ECO:0000313" key="4">
    <source>
        <dbReference type="Proteomes" id="UP000011083"/>
    </source>
</evidence>
<gene>
    <name evidence="3" type="ORF">ACA1_163850</name>
</gene>
<evidence type="ECO:0000256" key="1">
    <source>
        <dbReference type="ARBA" id="ARBA00022468"/>
    </source>
</evidence>
<dbReference type="InterPro" id="IPR035969">
    <property type="entry name" value="Rab-GAP_TBC_sf"/>
</dbReference>
<dbReference type="Proteomes" id="UP000011083">
    <property type="component" value="Unassembled WGS sequence"/>
</dbReference>
<feature type="domain" description="Rab-GAP TBC" evidence="2">
    <location>
        <begin position="61"/>
        <end position="227"/>
    </location>
</feature>
<dbReference type="GO" id="GO:0031267">
    <property type="term" value="F:small GTPase binding"/>
    <property type="evidence" value="ECO:0007669"/>
    <property type="project" value="TreeGrafter"/>
</dbReference>
<protein>
    <submittedName>
        <fullName evidence="3">TBC domain containing protein</fullName>
    </submittedName>
</protein>
<dbReference type="PANTHER" id="PTHR47219:SF9">
    <property type="entry name" value="GTPASE ACTIVATING PROTEIN AND CENTROSOME-ASSOCIATED, ISOFORM B"/>
    <property type="match status" value="1"/>
</dbReference>
<dbReference type="PROSITE" id="PS50086">
    <property type="entry name" value="TBC_RABGAP"/>
    <property type="match status" value="1"/>
</dbReference>
<dbReference type="Pfam" id="PF00566">
    <property type="entry name" value="RabGAP-TBC"/>
    <property type="match status" value="2"/>
</dbReference>
<dbReference type="InterPro" id="IPR000195">
    <property type="entry name" value="Rab-GAP-TBC_dom"/>
</dbReference>
<name>L8GRI3_ACACF</name>
<evidence type="ECO:0000313" key="3">
    <source>
        <dbReference type="EMBL" id="ELR15537.1"/>
    </source>
</evidence>
<dbReference type="KEGG" id="acan:ACA1_163850"/>
<dbReference type="SMART" id="SM00164">
    <property type="entry name" value="TBC"/>
    <property type="match status" value="1"/>
</dbReference>
<reference evidence="3 4" key="1">
    <citation type="journal article" date="2013" name="Genome Biol.">
        <title>Genome of Acanthamoeba castellanii highlights extensive lateral gene transfer and early evolution of tyrosine kinase signaling.</title>
        <authorList>
            <person name="Clarke M."/>
            <person name="Lohan A.J."/>
            <person name="Liu B."/>
            <person name="Lagkouvardos I."/>
            <person name="Roy S."/>
            <person name="Zafar N."/>
            <person name="Bertelli C."/>
            <person name="Schilde C."/>
            <person name="Kianianmomeni A."/>
            <person name="Burglin T.R."/>
            <person name="Frech C."/>
            <person name="Turcotte B."/>
            <person name="Kopec K.O."/>
            <person name="Synnott J.M."/>
            <person name="Choo C."/>
            <person name="Paponov I."/>
            <person name="Finkler A."/>
            <person name="Soon Heng Tan C."/>
            <person name="Hutchins A.P."/>
            <person name="Weinmeier T."/>
            <person name="Rattei T."/>
            <person name="Chu J.S."/>
            <person name="Gimenez G."/>
            <person name="Irimia M."/>
            <person name="Rigden D.J."/>
            <person name="Fitzpatrick D.A."/>
            <person name="Lorenzo-Morales J."/>
            <person name="Bateman A."/>
            <person name="Chiu C.H."/>
            <person name="Tang P."/>
            <person name="Hegemann P."/>
            <person name="Fromm H."/>
            <person name="Raoult D."/>
            <person name="Greub G."/>
            <person name="Miranda-Saavedra D."/>
            <person name="Chen N."/>
            <person name="Nash P."/>
            <person name="Ginger M.L."/>
            <person name="Horn M."/>
            <person name="Schaap P."/>
            <person name="Caler L."/>
            <person name="Loftus B."/>
        </authorList>
    </citation>
    <scope>NUCLEOTIDE SEQUENCE [LARGE SCALE GENOMIC DNA]</scope>
    <source>
        <strain evidence="3 4">Neff</strain>
    </source>
</reference>
<keyword evidence="1" id="KW-0343">GTPase activation</keyword>
<dbReference type="OMA" id="FCFYSET"/>
<dbReference type="PANTHER" id="PTHR47219">
    <property type="entry name" value="RAB GTPASE-ACTIVATING PROTEIN 1-LIKE"/>
    <property type="match status" value="1"/>
</dbReference>
<dbReference type="GeneID" id="14916144"/>
<sequence>MTSTAAMRHASRAAPRHYSMRQREAGLTAFGSDEEEEIERLYTIDEDGRAPWKIKREVRAGIPPEIRGLYWQTVTGAKGCLEKNPDLYGTLVQMPSNYEEKILKDVTRTMPHLMFFRKKNGAGQRALFNVLKAYSVLDKELGYCQSMSFIVAILLLYMPEQLTKVYHIRGRAFLSCDYPSTSWLYHHFKDEGVNPVLYASEWFSTLFAYNFPLEIVVRLWDVFLAEGNEFLFKVALAVLKLSHDELLPLPFEHVITHLKSKQDALLAVSADFLIKLADAYSRNIDKQTLEALELRYNSPKKSIFRLETV</sequence>
<dbReference type="OrthoDB" id="294251at2759"/>
<dbReference type="RefSeq" id="XP_004337550.1">
    <property type="nucleotide sequence ID" value="XM_004337502.1"/>
</dbReference>
<dbReference type="Gene3D" id="1.10.472.80">
    <property type="entry name" value="Ypt/Rab-GAP domain of gyp1p, domain 3"/>
    <property type="match status" value="1"/>
</dbReference>